<name>F8F134_GRAC1</name>
<dbReference type="SMART" id="SM00060">
    <property type="entry name" value="FN3"/>
    <property type="match status" value="1"/>
</dbReference>
<dbReference type="InterPro" id="IPR013320">
    <property type="entry name" value="ConA-like_dom_sf"/>
</dbReference>
<dbReference type="AlphaFoldDB" id="F8F134"/>
<dbReference type="SUPFAM" id="SSF49265">
    <property type="entry name" value="Fibronectin type III"/>
    <property type="match status" value="1"/>
</dbReference>
<feature type="domain" description="Fibronectin type-III" evidence="1">
    <location>
        <begin position="408"/>
        <end position="512"/>
    </location>
</feature>
<organism evidence="2 3">
    <name type="scientific">Gracilinema caldarium (strain ATCC 51460 / DSM 7334 / H1)</name>
    <name type="common">Treponema caldarium</name>
    <dbReference type="NCBI Taxonomy" id="744872"/>
    <lineage>
        <taxon>Bacteria</taxon>
        <taxon>Pseudomonadati</taxon>
        <taxon>Spirochaetota</taxon>
        <taxon>Spirochaetia</taxon>
        <taxon>Spirochaetales</taxon>
        <taxon>Breznakiellaceae</taxon>
        <taxon>Gracilinema</taxon>
    </lineage>
</organism>
<dbReference type="CDD" id="cd00063">
    <property type="entry name" value="FN3"/>
    <property type="match status" value="1"/>
</dbReference>
<gene>
    <name evidence="2" type="ordered locus">Spica_2728</name>
</gene>
<sequence>MKGHCIILFCIASLTLNAEEQVLQLGGKESWNNIEALVGVEIESKIPTSHAIILSSRKPMNIVPDLLLTFDESGPDRFADVTGHYLVTTSSSVLRSESSQARFGSGAALFSGISLAPTATLEQSGLFIKPKPGALFASGSRIEDFTIDFWLYPANVAKGEQILTWSSGRKTLRGESLFQRIRCQVGTNSIEWIFNDFFTSVDDTNRITIYLKGIEKLIPRTWSHHMIRYDANQGSLEYLVNGNVEAIVYTTKSQKPGGEIYTPKIGDGGVFILGERYSGLIDHVRILPMYLETVQDTKYPLSGGYMVSKSLDLGYTDSRVFKIVADVRAPKEGAVPPQVQLFIRTSNNPYQWTDDDFSSWIPIESSVLLKAETRGRYIQIKAHLYPSDTGESTPRLNSISIFYEPDLPPPPPSMVQAIARDGAVELLWKPSPDRDLAGYVVYYGTASGTYFGTDAVLGPSPIDVGLRTSIVIDGLQNGRVYYFSVAAYDKASPAHIGALSREVAGRPLRMER</sequence>
<dbReference type="EMBL" id="CP002868">
    <property type="protein sequence ID" value="AEJ20824.1"/>
    <property type="molecule type" value="Genomic_DNA"/>
</dbReference>
<evidence type="ECO:0000259" key="1">
    <source>
        <dbReference type="PROSITE" id="PS50853"/>
    </source>
</evidence>
<dbReference type="SUPFAM" id="SSF49899">
    <property type="entry name" value="Concanavalin A-like lectins/glucanases"/>
    <property type="match status" value="1"/>
</dbReference>
<proteinExistence type="predicted"/>
<dbReference type="Pfam" id="PF13385">
    <property type="entry name" value="Laminin_G_3"/>
    <property type="match status" value="1"/>
</dbReference>
<dbReference type="Proteomes" id="UP000000503">
    <property type="component" value="Chromosome"/>
</dbReference>
<dbReference type="InterPro" id="IPR036116">
    <property type="entry name" value="FN3_sf"/>
</dbReference>
<dbReference type="Gene3D" id="2.60.40.10">
    <property type="entry name" value="Immunoglobulins"/>
    <property type="match status" value="1"/>
</dbReference>
<dbReference type="STRING" id="744872.Spica_2728"/>
<accession>F8F134</accession>
<dbReference type="Gene3D" id="2.60.120.200">
    <property type="match status" value="1"/>
</dbReference>
<dbReference type="RefSeq" id="WP_013970102.1">
    <property type="nucleotide sequence ID" value="NC_015732.1"/>
</dbReference>
<evidence type="ECO:0000313" key="3">
    <source>
        <dbReference type="Proteomes" id="UP000000503"/>
    </source>
</evidence>
<dbReference type="OrthoDB" id="304972at2"/>
<evidence type="ECO:0000313" key="2">
    <source>
        <dbReference type="EMBL" id="AEJ20824.1"/>
    </source>
</evidence>
<keyword evidence="3" id="KW-1185">Reference proteome</keyword>
<dbReference type="Pfam" id="PF00041">
    <property type="entry name" value="fn3"/>
    <property type="match status" value="1"/>
</dbReference>
<dbReference type="InterPro" id="IPR003961">
    <property type="entry name" value="FN3_dom"/>
</dbReference>
<dbReference type="PROSITE" id="PS50853">
    <property type="entry name" value="FN3"/>
    <property type="match status" value="1"/>
</dbReference>
<dbReference type="HOGENOM" id="CLU_038154_0_0_12"/>
<dbReference type="eggNOG" id="COG4733">
    <property type="taxonomic scope" value="Bacteria"/>
</dbReference>
<dbReference type="InterPro" id="IPR013783">
    <property type="entry name" value="Ig-like_fold"/>
</dbReference>
<protein>
    <submittedName>
        <fullName evidence="2">Fibronectin type III domain protein</fullName>
    </submittedName>
</protein>
<dbReference type="KEGG" id="scd:Spica_2728"/>
<reference evidence="2" key="1">
    <citation type="submission" date="2011-06" db="EMBL/GenBank/DDBJ databases">
        <title>The complete genome of Treponema caldarium DSM 7334.</title>
        <authorList>
            <consortium name="US DOE Joint Genome Institute (JGI-PGF)"/>
            <person name="Lucas S."/>
            <person name="Han J."/>
            <person name="Lapidus A."/>
            <person name="Bruce D."/>
            <person name="Goodwin L."/>
            <person name="Pitluck S."/>
            <person name="Peters L."/>
            <person name="Kyrpides N."/>
            <person name="Mavromatis K."/>
            <person name="Ivanova N."/>
            <person name="Ovchinnikova G."/>
            <person name="Lu M."/>
            <person name="Misra M."/>
            <person name="Detter J.C."/>
            <person name="Tapia R."/>
            <person name="Han C."/>
            <person name="Land M."/>
            <person name="Hauser L."/>
            <person name="Markowitz V."/>
            <person name="Cheng J.-F."/>
            <person name="Hugenholtz P."/>
            <person name="Woyke T."/>
            <person name="Wu D."/>
            <person name="Spring S."/>
            <person name="Schroeder M."/>
            <person name="Brambilla E."/>
            <person name="Klenk H.-P."/>
            <person name="Eisen J.A."/>
        </authorList>
    </citation>
    <scope>NUCLEOTIDE SEQUENCE</scope>
    <source>
        <strain evidence="2">DSM 7334</strain>
    </source>
</reference>